<dbReference type="GO" id="GO:0003700">
    <property type="term" value="F:DNA-binding transcription factor activity"/>
    <property type="evidence" value="ECO:0007669"/>
    <property type="project" value="TreeGrafter"/>
</dbReference>
<dbReference type="EMBL" id="CP012677">
    <property type="protein sequence ID" value="ALE93817.1"/>
    <property type="molecule type" value="Genomic_DNA"/>
</dbReference>
<dbReference type="PROSITE" id="PS51197">
    <property type="entry name" value="HTH_RRF2_2"/>
    <property type="match status" value="1"/>
</dbReference>
<dbReference type="InterPro" id="IPR030489">
    <property type="entry name" value="TR_Rrf2-type_CS"/>
</dbReference>
<reference evidence="4" key="1">
    <citation type="submission" date="2015-09" db="EMBL/GenBank/DDBJ databases">
        <title>Complete genome of Arthrobacter alpinus strain R3.8.</title>
        <authorList>
            <person name="See-Too W.S."/>
            <person name="Chan K.G."/>
        </authorList>
    </citation>
    <scope>NUCLEOTIDE SEQUENCE [LARGE SCALE GENOMIC DNA]</scope>
    <source>
        <strain evidence="4">R3.8</strain>
    </source>
</reference>
<dbReference type="InterPro" id="IPR036390">
    <property type="entry name" value="WH_DNA-bd_sf"/>
</dbReference>
<keyword evidence="4" id="KW-1185">Reference proteome</keyword>
<dbReference type="NCBIfam" id="TIGR00738">
    <property type="entry name" value="rrf2_super"/>
    <property type="match status" value="1"/>
</dbReference>
<sequence>MRINSFSDVSLRLLMVLGSTPEDELATTRELAEAVGTPYNHVSKAVLKLRQMGLVEAIRGRSGGVRISPEGRRATVGGVLRVLDDHSDVAECQTNMGACPLIHDCGLRGVLNHAREAFYSSLDSVTIYGLAGKTQEGPVSVTLSTVRPA</sequence>
<comment type="cofactor">
    <cofactor evidence="2">
        <name>[2Fe-2S] cluster</name>
        <dbReference type="ChEBI" id="CHEBI:190135"/>
    </cofactor>
</comment>
<evidence type="ECO:0000256" key="1">
    <source>
        <dbReference type="ARBA" id="ARBA00023125"/>
    </source>
</evidence>
<dbReference type="GO" id="GO:0005829">
    <property type="term" value="C:cytosol"/>
    <property type="evidence" value="ECO:0007669"/>
    <property type="project" value="TreeGrafter"/>
</dbReference>
<dbReference type="PROSITE" id="PS01332">
    <property type="entry name" value="HTH_RRF2_1"/>
    <property type="match status" value="1"/>
</dbReference>
<dbReference type="KEGG" id="aaq:AOC05_18315"/>
<organism evidence="3 4">
    <name type="scientific">Arthrobacter alpinus</name>
    <dbReference type="NCBI Taxonomy" id="656366"/>
    <lineage>
        <taxon>Bacteria</taxon>
        <taxon>Bacillati</taxon>
        <taxon>Actinomycetota</taxon>
        <taxon>Actinomycetes</taxon>
        <taxon>Micrococcales</taxon>
        <taxon>Micrococcaceae</taxon>
        <taxon>Arthrobacter</taxon>
    </lineage>
</organism>
<dbReference type="RefSeq" id="WP_062009086.1">
    <property type="nucleotide sequence ID" value="NZ_CP012677.1"/>
</dbReference>
<dbReference type="InterPro" id="IPR000944">
    <property type="entry name" value="Tscrpt_reg_Rrf2"/>
</dbReference>
<gene>
    <name evidence="3" type="ORF">AOC05_18315</name>
</gene>
<protein>
    <submittedName>
        <fullName evidence="3">Rrf2 family transcriptional regulator</fullName>
    </submittedName>
</protein>
<evidence type="ECO:0000313" key="3">
    <source>
        <dbReference type="EMBL" id="ALE93817.1"/>
    </source>
</evidence>
<keyword evidence="1" id="KW-0238">DNA-binding</keyword>
<evidence type="ECO:0000313" key="4">
    <source>
        <dbReference type="Proteomes" id="UP000062833"/>
    </source>
</evidence>
<dbReference type="PANTHER" id="PTHR33221:SF4">
    <property type="entry name" value="HTH-TYPE TRANSCRIPTIONAL REPRESSOR NSRR"/>
    <property type="match status" value="1"/>
</dbReference>
<dbReference type="Proteomes" id="UP000062833">
    <property type="component" value="Chromosome"/>
</dbReference>
<dbReference type="PATRIC" id="fig|656366.3.peg.3950"/>
<dbReference type="InterPro" id="IPR036388">
    <property type="entry name" value="WH-like_DNA-bd_sf"/>
</dbReference>
<name>A0A0M4QIM6_9MICC</name>
<dbReference type="OrthoDB" id="9795923at2"/>
<dbReference type="Pfam" id="PF02082">
    <property type="entry name" value="Rrf2"/>
    <property type="match status" value="1"/>
</dbReference>
<proteinExistence type="predicted"/>
<dbReference type="SUPFAM" id="SSF46785">
    <property type="entry name" value="Winged helix' DNA-binding domain"/>
    <property type="match status" value="1"/>
</dbReference>
<evidence type="ECO:0000256" key="2">
    <source>
        <dbReference type="ARBA" id="ARBA00034078"/>
    </source>
</evidence>
<dbReference type="AlphaFoldDB" id="A0A0M4QIM6"/>
<dbReference type="PANTHER" id="PTHR33221">
    <property type="entry name" value="WINGED HELIX-TURN-HELIX TRANSCRIPTIONAL REGULATOR, RRF2 FAMILY"/>
    <property type="match status" value="1"/>
</dbReference>
<accession>A0A0M4QIM6</accession>
<dbReference type="Gene3D" id="1.10.10.10">
    <property type="entry name" value="Winged helix-like DNA-binding domain superfamily/Winged helix DNA-binding domain"/>
    <property type="match status" value="1"/>
</dbReference>
<dbReference type="GO" id="GO:0003677">
    <property type="term" value="F:DNA binding"/>
    <property type="evidence" value="ECO:0007669"/>
    <property type="project" value="UniProtKB-KW"/>
</dbReference>